<dbReference type="Proteomes" id="UP000291981">
    <property type="component" value="Unassembled WGS sequence"/>
</dbReference>
<dbReference type="EMBL" id="SGIU01000003">
    <property type="protein sequence ID" value="TAI46602.1"/>
    <property type="molecule type" value="Genomic_DNA"/>
</dbReference>
<keyword evidence="1" id="KW-1133">Transmembrane helix</keyword>
<proteinExistence type="predicted"/>
<name>A0A4Q8Q8P6_9FLAO</name>
<reference evidence="3 4" key="1">
    <citation type="submission" date="2019-02" db="EMBL/GenBank/DDBJ databases">
        <title>Draft genome sequence of Muricauda sp. 176CP4-71.</title>
        <authorList>
            <person name="Park J.-S."/>
        </authorList>
    </citation>
    <scope>NUCLEOTIDE SEQUENCE [LARGE SCALE GENOMIC DNA]</scope>
    <source>
        <strain evidence="3 4">176CP4-71</strain>
    </source>
</reference>
<dbReference type="InterPro" id="IPR029044">
    <property type="entry name" value="Nucleotide-diphossugar_trans"/>
</dbReference>
<keyword evidence="1" id="KW-0812">Transmembrane</keyword>
<dbReference type="RefSeq" id="WP_130615801.1">
    <property type="nucleotide sequence ID" value="NZ_SGIU01000003.1"/>
</dbReference>
<comment type="caution">
    <text evidence="3">The sequence shown here is derived from an EMBL/GenBank/DDBJ whole genome shotgun (WGS) entry which is preliminary data.</text>
</comment>
<accession>A0A4Q8Q8P6</accession>
<dbReference type="PANTHER" id="PTHR10859">
    <property type="entry name" value="GLYCOSYL TRANSFERASE"/>
    <property type="match status" value="1"/>
</dbReference>
<dbReference type="InterPro" id="IPR001173">
    <property type="entry name" value="Glyco_trans_2-like"/>
</dbReference>
<dbReference type="SUPFAM" id="SSF53448">
    <property type="entry name" value="Nucleotide-diphospho-sugar transferases"/>
    <property type="match status" value="1"/>
</dbReference>
<keyword evidence="4" id="KW-1185">Reference proteome</keyword>
<dbReference type="PANTHER" id="PTHR10859:SF105">
    <property type="entry name" value="DOLICHYL-PHOSPHATE BETA-D-MANNOSYLTRANSFERASE"/>
    <property type="match status" value="1"/>
</dbReference>
<protein>
    <submittedName>
        <fullName evidence="3">Glycosyltransferase family 2 protein</fullName>
    </submittedName>
</protein>
<dbReference type="GO" id="GO:0006487">
    <property type="term" value="P:protein N-linked glycosylation"/>
    <property type="evidence" value="ECO:0007669"/>
    <property type="project" value="TreeGrafter"/>
</dbReference>
<dbReference type="OrthoDB" id="9810303at2"/>
<feature type="transmembrane region" description="Helical" evidence="1">
    <location>
        <begin position="271"/>
        <end position="297"/>
    </location>
</feature>
<feature type="domain" description="Glycosyltransferase 2-like" evidence="2">
    <location>
        <begin position="38"/>
        <end position="195"/>
    </location>
</feature>
<evidence type="ECO:0000313" key="3">
    <source>
        <dbReference type="EMBL" id="TAI46602.1"/>
    </source>
</evidence>
<dbReference type="Gene3D" id="3.90.550.10">
    <property type="entry name" value="Spore Coat Polysaccharide Biosynthesis Protein SpsA, Chain A"/>
    <property type="match status" value="1"/>
</dbReference>
<dbReference type="Pfam" id="PF00535">
    <property type="entry name" value="Glycos_transf_2"/>
    <property type="match status" value="1"/>
</dbReference>
<sequence>MPTANTLIKRNPRLTLSEKANMEKNMKAKLLYENSLGIIIPYYNASKEIVKVVAKIPSYIDAVIIVDDDSKEILPKKEISKALNDHTTCHFLKNEKNLGVGGATKKGFVFAITKKIDFLIKVDADNQMDLNYLPQLLEPLVTNQTLVSKGNRFRDFRALQKMPVPRKMGNLILSFLVKLATGYWHNFDPTNGFVACNSLVLKNMDLNKLSDRYFFETSMLSQFYFQKIAIKDVAMPAIYRNEKSNMNLFKMVFVFSGNLTKTLVKRVLKDYFLYDFNVASVYILFGLPLFLFGIIFGSYTWVHYSFLKAFAPTGTIMIITLALILGFQLLLQAMQYDIFHAPKTDI</sequence>
<dbReference type="CDD" id="cd04179">
    <property type="entry name" value="DPM_DPG-synthase_like"/>
    <property type="match status" value="1"/>
</dbReference>
<dbReference type="AlphaFoldDB" id="A0A4Q8Q8P6"/>
<dbReference type="GO" id="GO:0016740">
    <property type="term" value="F:transferase activity"/>
    <property type="evidence" value="ECO:0007669"/>
    <property type="project" value="UniProtKB-KW"/>
</dbReference>
<keyword evidence="1" id="KW-0472">Membrane</keyword>
<feature type="transmembrane region" description="Helical" evidence="1">
    <location>
        <begin position="309"/>
        <end position="331"/>
    </location>
</feature>
<organism evidence="3 4">
    <name type="scientific">Flagellimonas allohymeniacidonis</name>
    <dbReference type="NCBI Taxonomy" id="2517819"/>
    <lineage>
        <taxon>Bacteria</taxon>
        <taxon>Pseudomonadati</taxon>
        <taxon>Bacteroidota</taxon>
        <taxon>Flavobacteriia</taxon>
        <taxon>Flavobacteriales</taxon>
        <taxon>Flavobacteriaceae</taxon>
        <taxon>Flagellimonas</taxon>
    </lineage>
</organism>
<keyword evidence="3" id="KW-0808">Transferase</keyword>
<evidence type="ECO:0000313" key="4">
    <source>
        <dbReference type="Proteomes" id="UP000291981"/>
    </source>
</evidence>
<gene>
    <name evidence="3" type="ORF">EW142_16105</name>
</gene>
<evidence type="ECO:0000259" key="2">
    <source>
        <dbReference type="Pfam" id="PF00535"/>
    </source>
</evidence>
<evidence type="ECO:0000256" key="1">
    <source>
        <dbReference type="SAM" id="Phobius"/>
    </source>
</evidence>